<name>A0ABX8J8B1_9BACT</name>
<keyword evidence="3" id="KW-1185">Reference proteome</keyword>
<evidence type="ECO:0000313" key="2">
    <source>
        <dbReference type="EMBL" id="QWV94675.1"/>
    </source>
</evidence>
<evidence type="ECO:0008006" key="4">
    <source>
        <dbReference type="Google" id="ProtNLM"/>
    </source>
</evidence>
<evidence type="ECO:0000313" key="3">
    <source>
        <dbReference type="Proteomes" id="UP000683557"/>
    </source>
</evidence>
<dbReference type="PROSITE" id="PS51257">
    <property type="entry name" value="PROKAR_LIPOPROTEIN"/>
    <property type="match status" value="1"/>
</dbReference>
<protein>
    <recommendedName>
        <fullName evidence="4">Lipoprotein</fullName>
    </recommendedName>
</protein>
<dbReference type="EMBL" id="CP076723">
    <property type="protein sequence ID" value="QWV94675.1"/>
    <property type="molecule type" value="Genomic_DNA"/>
</dbReference>
<dbReference type="RefSeq" id="WP_216801402.1">
    <property type="nucleotide sequence ID" value="NZ_CP076723.1"/>
</dbReference>
<sequence length="314" mass="35978">MKKLIVVFVAVFTLMSLGCRIDTLTMDSNQNVTVERTIPKYEEAGQKWGKSFAEKKLKSGQLNNDLSRDFIFALCDKNKLGYFYVHSELKEAFKRGFRVGYEDRTADLVLGPHIKEAAGLVGETTSNKIVNNIDVFEHQWEDLLKQGIDVFIVLISEGSQADREIFINKFSDKYSEKYNFMTQKYNKNNRNRGIQLTQGGTSYILDPILNAVQMPEPDVIKTKFYSLAFSVMGDEWGRRYGTNLVKRDELIDILRRCKPALEEGEGAESNLRYIYTSFAESYRADSEDTFKGIMKEAGIKSAYIDKTIAKYIKK</sequence>
<evidence type="ECO:0000256" key="1">
    <source>
        <dbReference type="SAM" id="SignalP"/>
    </source>
</evidence>
<organism evidence="2 3">
    <name type="scientific">Geomonas oryzisoli</name>
    <dbReference type="NCBI Taxonomy" id="2847992"/>
    <lineage>
        <taxon>Bacteria</taxon>
        <taxon>Pseudomonadati</taxon>
        <taxon>Thermodesulfobacteriota</taxon>
        <taxon>Desulfuromonadia</taxon>
        <taxon>Geobacterales</taxon>
        <taxon>Geobacteraceae</taxon>
        <taxon>Geomonas</taxon>
    </lineage>
</organism>
<dbReference type="Proteomes" id="UP000683557">
    <property type="component" value="Chromosome"/>
</dbReference>
<feature type="signal peptide" evidence="1">
    <location>
        <begin position="1"/>
        <end position="21"/>
    </location>
</feature>
<proteinExistence type="predicted"/>
<reference evidence="2 3" key="1">
    <citation type="submission" date="2021-06" db="EMBL/GenBank/DDBJ databases">
        <title>Gemonas diversity in paddy soil.</title>
        <authorList>
            <person name="Liu G."/>
        </authorList>
    </citation>
    <scope>NUCLEOTIDE SEQUENCE [LARGE SCALE GENOMIC DNA]</scope>
    <source>
        <strain evidence="2 3">RG10</strain>
    </source>
</reference>
<feature type="chain" id="PRO_5046366416" description="Lipoprotein" evidence="1">
    <location>
        <begin position="22"/>
        <end position="314"/>
    </location>
</feature>
<gene>
    <name evidence="2" type="ORF">KP004_05710</name>
</gene>
<accession>A0ABX8J8B1</accession>
<keyword evidence="1" id="KW-0732">Signal</keyword>